<proteinExistence type="predicted"/>
<comment type="caution">
    <text evidence="9">The sequence shown here is derived from an EMBL/GenBank/DDBJ whole genome shotgun (WGS) entry which is preliminary data.</text>
</comment>
<dbReference type="GO" id="GO:0008408">
    <property type="term" value="F:3'-5' exonuclease activity"/>
    <property type="evidence" value="ECO:0007669"/>
    <property type="project" value="InterPro"/>
</dbReference>
<name>A0A0Q9YQ00_9GAMM</name>
<evidence type="ECO:0000256" key="5">
    <source>
        <dbReference type="ARBA" id="ARBA00022705"/>
    </source>
</evidence>
<dbReference type="GO" id="GO:0009360">
    <property type="term" value="C:DNA polymerase III complex"/>
    <property type="evidence" value="ECO:0007669"/>
    <property type="project" value="InterPro"/>
</dbReference>
<evidence type="ECO:0000313" key="9">
    <source>
        <dbReference type="EMBL" id="KRG22870.1"/>
    </source>
</evidence>
<evidence type="ECO:0000256" key="3">
    <source>
        <dbReference type="ARBA" id="ARBA00022679"/>
    </source>
</evidence>
<dbReference type="Pfam" id="PF09115">
    <property type="entry name" value="DNApol3-delta_C"/>
    <property type="match status" value="1"/>
</dbReference>
<dbReference type="InterPro" id="IPR050238">
    <property type="entry name" value="DNA_Rep/Repair_Clamp_Loader"/>
</dbReference>
<evidence type="ECO:0000259" key="8">
    <source>
        <dbReference type="Pfam" id="PF09115"/>
    </source>
</evidence>
<evidence type="ECO:0000256" key="7">
    <source>
        <dbReference type="ARBA" id="ARBA00049244"/>
    </source>
</evidence>
<evidence type="ECO:0000256" key="4">
    <source>
        <dbReference type="ARBA" id="ARBA00022695"/>
    </source>
</evidence>
<dbReference type="PANTHER" id="PTHR11669:SF8">
    <property type="entry name" value="DNA POLYMERASE III SUBUNIT DELTA"/>
    <property type="match status" value="1"/>
</dbReference>
<organism evidence="9">
    <name type="scientific">Candidatus Berkiella aquae</name>
    <dbReference type="NCBI Taxonomy" id="295108"/>
    <lineage>
        <taxon>Bacteria</taxon>
        <taxon>Pseudomonadati</taxon>
        <taxon>Pseudomonadota</taxon>
        <taxon>Gammaproteobacteria</taxon>
        <taxon>Candidatus Berkiellales</taxon>
        <taxon>Candidatus Berkiellaceae</taxon>
        <taxon>Candidatus Berkiella</taxon>
    </lineage>
</organism>
<dbReference type="EMBL" id="LKAJ01000001">
    <property type="protein sequence ID" value="KRG22870.1"/>
    <property type="molecule type" value="Genomic_DNA"/>
</dbReference>
<dbReference type="Gene3D" id="3.40.50.300">
    <property type="entry name" value="P-loop containing nucleotide triphosphate hydrolases"/>
    <property type="match status" value="1"/>
</dbReference>
<evidence type="ECO:0000256" key="1">
    <source>
        <dbReference type="ARBA" id="ARBA00012417"/>
    </source>
</evidence>
<dbReference type="InterPro" id="IPR015199">
    <property type="entry name" value="DNA_pol_III_delta_C"/>
</dbReference>
<keyword evidence="5" id="KW-0235">DNA replication</keyword>
<dbReference type="RefSeq" id="WP_075065043.1">
    <property type="nucleotide sequence ID" value="NZ_LKAJ02000001.1"/>
</dbReference>
<sequence>MQDLNYPWLINIKKQLGKMVQSKKIPHALLLVGQEGLGKQALANTLAQRLLCLSPNDNGACGICTACHLYQQQHHPDYRSLGDNANISIDDIREIIDFLAKASHQSANRVVVITADHLTVNCANALLKILEEPPNQTYFILIAKQLSAILPTIRSRCFIVNVSVPSVQDAITWLKQQRPEESLDKLIWQLKVAGGAPLKAQNIAPQALEQSLNMLERLLYAENLLICYQEEAQNWLLSDTTDALYLLYYWLTELIRYVTTGVTVFSDRTERFTQLAHLSAKSLFAFMNHVLDAIQVLNASGVNKQLLLEALFYEWHALRSS</sequence>
<accession>A0A0Q9YQ00</accession>
<dbReference type="InterPro" id="IPR027417">
    <property type="entry name" value="P-loop_NTPase"/>
</dbReference>
<dbReference type="SUPFAM" id="SSF52540">
    <property type="entry name" value="P-loop containing nucleoside triphosphate hydrolases"/>
    <property type="match status" value="1"/>
</dbReference>
<evidence type="ECO:0000256" key="2">
    <source>
        <dbReference type="ARBA" id="ARBA00014363"/>
    </source>
</evidence>
<evidence type="ECO:0000256" key="6">
    <source>
        <dbReference type="ARBA" id="ARBA00022932"/>
    </source>
</evidence>
<keyword evidence="3 9" id="KW-0808">Transferase</keyword>
<dbReference type="STRING" id="295108.HT99x_00411"/>
<dbReference type="EC" id="2.7.7.7" evidence="1"/>
<reference evidence="9" key="1">
    <citation type="submission" date="2015-09" db="EMBL/GenBank/DDBJ databases">
        <title>Draft Genome Sequences of Two Novel Amoeba-resistant Intranuclear Bacteria, Candidatus Berkiella cookevillensis and Candidatus Berkiella aquae.</title>
        <authorList>
            <person name="Mehari Y.T."/>
            <person name="Arivett B.A."/>
            <person name="Farone A.L."/>
            <person name="Gunderson J.H."/>
            <person name="Farone M.B."/>
        </authorList>
    </citation>
    <scope>NUCLEOTIDE SEQUENCE [LARGE SCALE GENOMIC DNA]</scope>
    <source>
        <strain evidence="9">HT99</strain>
    </source>
</reference>
<comment type="catalytic activity">
    <reaction evidence="7">
        <text>DNA(n) + a 2'-deoxyribonucleoside 5'-triphosphate = DNA(n+1) + diphosphate</text>
        <dbReference type="Rhea" id="RHEA:22508"/>
        <dbReference type="Rhea" id="RHEA-COMP:17339"/>
        <dbReference type="Rhea" id="RHEA-COMP:17340"/>
        <dbReference type="ChEBI" id="CHEBI:33019"/>
        <dbReference type="ChEBI" id="CHEBI:61560"/>
        <dbReference type="ChEBI" id="CHEBI:173112"/>
        <dbReference type="EC" id="2.7.7.7"/>
    </reaction>
</comment>
<dbReference type="PANTHER" id="PTHR11669">
    <property type="entry name" value="REPLICATION FACTOR C / DNA POLYMERASE III GAMMA-TAU SUBUNIT"/>
    <property type="match status" value="1"/>
</dbReference>
<dbReference type="Pfam" id="PF13177">
    <property type="entry name" value="DNA_pol3_delta2"/>
    <property type="match status" value="1"/>
</dbReference>
<feature type="domain" description="DNA polymerase III delta subunit C-terminal" evidence="8">
    <location>
        <begin position="233"/>
        <end position="316"/>
    </location>
</feature>
<dbReference type="InterPro" id="IPR004622">
    <property type="entry name" value="DNA_pol_HolB"/>
</dbReference>
<dbReference type="GO" id="GO:0003677">
    <property type="term" value="F:DNA binding"/>
    <property type="evidence" value="ECO:0007669"/>
    <property type="project" value="InterPro"/>
</dbReference>
<dbReference type="GO" id="GO:0006261">
    <property type="term" value="P:DNA-templated DNA replication"/>
    <property type="evidence" value="ECO:0007669"/>
    <property type="project" value="TreeGrafter"/>
</dbReference>
<gene>
    <name evidence="9" type="primary">holB</name>
    <name evidence="9" type="ORF">HT99x_00411</name>
</gene>
<keyword evidence="6" id="KW-0239">DNA-directed DNA polymerase</keyword>
<dbReference type="AlphaFoldDB" id="A0A0Q9YQ00"/>
<protein>
    <recommendedName>
        <fullName evidence="2">DNA polymerase III subunit delta'</fullName>
        <ecNumber evidence="1">2.7.7.7</ecNumber>
    </recommendedName>
</protein>
<keyword evidence="4 9" id="KW-0548">Nucleotidyltransferase</keyword>
<dbReference type="GO" id="GO:0003887">
    <property type="term" value="F:DNA-directed DNA polymerase activity"/>
    <property type="evidence" value="ECO:0007669"/>
    <property type="project" value="UniProtKB-KW"/>
</dbReference>
<dbReference type="NCBIfam" id="TIGR00678">
    <property type="entry name" value="holB"/>
    <property type="match status" value="1"/>
</dbReference>